<evidence type="ECO:0000256" key="1">
    <source>
        <dbReference type="SAM" id="MobiDB-lite"/>
    </source>
</evidence>
<evidence type="ECO:0000259" key="3">
    <source>
        <dbReference type="Pfam" id="PF02470"/>
    </source>
</evidence>
<keyword evidence="2" id="KW-0812">Transmembrane</keyword>
<feature type="region of interest" description="Disordered" evidence="1">
    <location>
        <begin position="223"/>
        <end position="258"/>
    </location>
</feature>
<keyword evidence="5" id="KW-1185">Reference proteome</keyword>
<keyword evidence="2" id="KW-0472">Membrane</keyword>
<dbReference type="PANTHER" id="PTHR33371:SF4">
    <property type="entry name" value="INTERMEMBRANE PHOSPHOLIPID TRANSPORT SYSTEM BINDING PROTEIN MLAD"/>
    <property type="match status" value="1"/>
</dbReference>
<protein>
    <submittedName>
        <fullName evidence="4">Phospholipid/cholesterol/gamma-HCH transport system substrate-binding protein</fullName>
    </submittedName>
</protein>
<gene>
    <name evidence="4" type="ORF">SAMN02927903_00543</name>
</gene>
<dbReference type="Pfam" id="PF02470">
    <property type="entry name" value="MlaD"/>
    <property type="match status" value="1"/>
</dbReference>
<evidence type="ECO:0000313" key="4">
    <source>
        <dbReference type="EMBL" id="SCY01898.1"/>
    </source>
</evidence>
<evidence type="ECO:0000256" key="2">
    <source>
        <dbReference type="SAM" id="Phobius"/>
    </source>
</evidence>
<organism evidence="4 5">
    <name type="scientific">Flavobacterium caeni</name>
    <dbReference type="NCBI Taxonomy" id="490189"/>
    <lineage>
        <taxon>Bacteria</taxon>
        <taxon>Pseudomonadati</taxon>
        <taxon>Bacteroidota</taxon>
        <taxon>Flavobacteriia</taxon>
        <taxon>Flavobacteriales</taxon>
        <taxon>Flavobacteriaceae</taxon>
        <taxon>Flavobacterium</taxon>
    </lineage>
</organism>
<dbReference type="EMBL" id="FMVF01000003">
    <property type="protein sequence ID" value="SCY01898.1"/>
    <property type="molecule type" value="Genomic_DNA"/>
</dbReference>
<feature type="transmembrane region" description="Helical" evidence="2">
    <location>
        <begin position="12"/>
        <end position="30"/>
    </location>
</feature>
<dbReference type="InterPro" id="IPR052336">
    <property type="entry name" value="MlaD_Phospholipid_Transporter"/>
</dbReference>
<reference evidence="4 5" key="1">
    <citation type="submission" date="2016-10" db="EMBL/GenBank/DDBJ databases">
        <authorList>
            <person name="de Groot N.N."/>
        </authorList>
    </citation>
    <scope>NUCLEOTIDE SEQUENCE [LARGE SCALE GENOMIC DNA]</scope>
    <source>
        <strain evidence="4 5">CGMCC 1.7031</strain>
    </source>
</reference>
<dbReference type="RefSeq" id="WP_170826774.1">
    <property type="nucleotide sequence ID" value="NZ_FMVF01000003.1"/>
</dbReference>
<dbReference type="AlphaFoldDB" id="A0A1G5CHV6"/>
<feature type="domain" description="Mce/MlaD" evidence="3">
    <location>
        <begin position="41"/>
        <end position="117"/>
    </location>
</feature>
<accession>A0A1G5CHV6</accession>
<sequence>MERSQNFKVRLGLFIAVGIAIFVLAIFIIGKQKNLFDPVIKVSSRFSNVSGLQVGSTVRFSGINVGTVDNIRIVNDSTVRVDMLIKKDVQKFIRADSEAGIGSEGLIGDKILVLSQGSADSPIVKDGQTIPSSEPVETDQIMAGLQVTVDNVALATGEINEILGKVNSGEGTLGRLIEDPAMAENIDKTIVNLKNSTKGLDENMKAAKENFLLRGYFKRKAKAEEKAKKEAEKQKKKQAEQAAEAAEKQAEQKENQGK</sequence>
<proteinExistence type="predicted"/>
<dbReference type="PANTHER" id="PTHR33371">
    <property type="entry name" value="INTERMEMBRANE PHOSPHOLIPID TRANSPORT SYSTEM BINDING PROTEIN MLAD-RELATED"/>
    <property type="match status" value="1"/>
</dbReference>
<evidence type="ECO:0000313" key="5">
    <source>
        <dbReference type="Proteomes" id="UP000199354"/>
    </source>
</evidence>
<name>A0A1G5CHV6_9FLAO</name>
<dbReference type="InterPro" id="IPR003399">
    <property type="entry name" value="Mce/MlaD"/>
</dbReference>
<keyword evidence="2" id="KW-1133">Transmembrane helix</keyword>
<dbReference type="STRING" id="490189.SAMN02927903_00543"/>
<dbReference type="Proteomes" id="UP000199354">
    <property type="component" value="Unassembled WGS sequence"/>
</dbReference>